<dbReference type="Gramene" id="GBG58677">
    <property type="protein sequence ID" value="GBG58677"/>
    <property type="gene ID" value="CBR_g78"/>
</dbReference>
<dbReference type="GO" id="GO:0003824">
    <property type="term" value="F:catalytic activity"/>
    <property type="evidence" value="ECO:0007669"/>
    <property type="project" value="InterPro"/>
</dbReference>
<dbReference type="Pfam" id="PF03372">
    <property type="entry name" value="Exo_endo_phos"/>
    <property type="match status" value="1"/>
</dbReference>
<dbReference type="STRING" id="69332.A0A388JLJ1"/>
<evidence type="ECO:0000313" key="3">
    <source>
        <dbReference type="EMBL" id="GBG58677.1"/>
    </source>
</evidence>
<feature type="domain" description="Endonuclease/exonuclease/phosphatase" evidence="2">
    <location>
        <begin position="7"/>
        <end position="235"/>
    </location>
</feature>
<feature type="domain" description="Reverse transcriptase" evidence="1">
    <location>
        <begin position="504"/>
        <end position="613"/>
    </location>
</feature>
<evidence type="ECO:0000259" key="1">
    <source>
        <dbReference type="Pfam" id="PF00078"/>
    </source>
</evidence>
<dbReference type="InterPro" id="IPR000477">
    <property type="entry name" value="RT_dom"/>
</dbReference>
<dbReference type="Gene3D" id="3.60.10.10">
    <property type="entry name" value="Endonuclease/exonuclease/phosphatase"/>
    <property type="match status" value="1"/>
</dbReference>
<dbReference type="Pfam" id="PF00078">
    <property type="entry name" value="RVT_1"/>
    <property type="match status" value="1"/>
</dbReference>
<dbReference type="EMBL" id="BFEA01000001">
    <property type="protein sequence ID" value="GBG58677.1"/>
    <property type="molecule type" value="Genomic_DNA"/>
</dbReference>
<protein>
    <recommendedName>
        <fullName evidence="5">Reverse transcriptase domain-containing protein</fullName>
    </recommendedName>
</protein>
<reference evidence="3 4" key="1">
    <citation type="journal article" date="2018" name="Cell">
        <title>The Chara Genome: Secondary Complexity and Implications for Plant Terrestrialization.</title>
        <authorList>
            <person name="Nishiyama T."/>
            <person name="Sakayama H."/>
            <person name="Vries J.D."/>
            <person name="Buschmann H."/>
            <person name="Saint-Marcoux D."/>
            <person name="Ullrich K.K."/>
            <person name="Haas F.B."/>
            <person name="Vanderstraeten L."/>
            <person name="Becker D."/>
            <person name="Lang D."/>
            <person name="Vosolsobe S."/>
            <person name="Rombauts S."/>
            <person name="Wilhelmsson P.K.I."/>
            <person name="Janitza P."/>
            <person name="Kern R."/>
            <person name="Heyl A."/>
            <person name="Rumpler F."/>
            <person name="Villalobos L.I.A.C."/>
            <person name="Clay J.M."/>
            <person name="Skokan R."/>
            <person name="Toyoda A."/>
            <person name="Suzuki Y."/>
            <person name="Kagoshima H."/>
            <person name="Schijlen E."/>
            <person name="Tajeshwar N."/>
            <person name="Catarino B."/>
            <person name="Hetherington A.J."/>
            <person name="Saltykova A."/>
            <person name="Bonnot C."/>
            <person name="Breuninger H."/>
            <person name="Symeonidi A."/>
            <person name="Radhakrishnan G.V."/>
            <person name="Van Nieuwerburgh F."/>
            <person name="Deforce D."/>
            <person name="Chang C."/>
            <person name="Karol K.G."/>
            <person name="Hedrich R."/>
            <person name="Ulvskov P."/>
            <person name="Glockner G."/>
            <person name="Delwiche C.F."/>
            <person name="Petrasek J."/>
            <person name="Van de Peer Y."/>
            <person name="Friml J."/>
            <person name="Beilby M."/>
            <person name="Dolan L."/>
            <person name="Kohara Y."/>
            <person name="Sugano S."/>
            <person name="Fujiyama A."/>
            <person name="Delaux P.-M."/>
            <person name="Quint M."/>
            <person name="TheiBen G."/>
            <person name="Hagemann M."/>
            <person name="Harholt J."/>
            <person name="Dunand C."/>
            <person name="Zachgo S."/>
            <person name="Langdale J."/>
            <person name="Maumus F."/>
            <person name="Straeten D.V.D."/>
            <person name="Gould S.B."/>
            <person name="Rensing S.A."/>
        </authorList>
    </citation>
    <scope>NUCLEOTIDE SEQUENCE [LARGE SCALE GENOMIC DNA]</scope>
    <source>
        <strain evidence="3 4">S276</strain>
    </source>
</reference>
<dbReference type="CDD" id="cd09076">
    <property type="entry name" value="L1-EN"/>
    <property type="match status" value="1"/>
</dbReference>
<name>A0A388JLJ1_CHABU</name>
<evidence type="ECO:0000313" key="4">
    <source>
        <dbReference type="Proteomes" id="UP000265515"/>
    </source>
</evidence>
<dbReference type="Proteomes" id="UP000265515">
    <property type="component" value="Unassembled WGS sequence"/>
</dbReference>
<dbReference type="OrthoDB" id="416119at2759"/>
<dbReference type="AlphaFoldDB" id="A0A388JLJ1"/>
<sequence>MDKLKLVSWNTRGLGDTNGRGKRRSLKSWIHEWNRYCIMLQEAKLNEDKIRDLGPWWDGPQIWSPAQGTRGGVCILLHRDLQVRVIDKEAEIWGRWAWMRVEVGSDEWLLMTVYAPTKTREREAFFRSLISNIPRVEKVILAGDWNRSLDDALRPDSGCAGQGDVVALLQLIETVSLTDPFRLLNPDNPGFTWFSHLHHNRQRMTRRRLDYVLVTDNLMSRVLTFKQTCNPLSDHKPVTAEVRLQEGGERGKGFFRLNKQVLENPGVRDWVEDHLVKWDFARPFFGDTAEWLDAGLAILSGVLDVWSRVLAKCRNVKEAECRKRVEEAEERMEGHPISAMVWVAERAKRMEEWDTLQQDKQRRWAEMLREKRIETHDLMTKETFQKLQPRRVAQQTVELRHPFDSNAPNTETATGMLHYAKLYYEDISPQGKSPGIDGLTVEFYNTFWNSMDPKLVDVYNQILVNGCLGKGMIHGVISMLFKKGDKSQAGASPTRISRGGSRRVLDLEKAYDKVGLPFVFTTLRKMGFDTPFCKWLVAMYTLSTSAVMINGHLSQSFKLTRSLRQGCPLAPLLFVLQMEVLLNRLRRNPNLRGLTLHSGTQCKVKAFADNLSSSARTRAPH</sequence>
<evidence type="ECO:0000259" key="2">
    <source>
        <dbReference type="Pfam" id="PF03372"/>
    </source>
</evidence>
<comment type="caution">
    <text evidence="3">The sequence shown here is derived from an EMBL/GenBank/DDBJ whole genome shotgun (WGS) entry which is preliminary data.</text>
</comment>
<accession>A0A388JLJ1</accession>
<dbReference type="PANTHER" id="PTHR19446">
    <property type="entry name" value="REVERSE TRANSCRIPTASES"/>
    <property type="match status" value="1"/>
</dbReference>
<keyword evidence="4" id="KW-1185">Reference proteome</keyword>
<dbReference type="InterPro" id="IPR036691">
    <property type="entry name" value="Endo/exonu/phosph_ase_sf"/>
</dbReference>
<evidence type="ECO:0008006" key="5">
    <source>
        <dbReference type="Google" id="ProtNLM"/>
    </source>
</evidence>
<dbReference type="OMA" id="KSWIHEW"/>
<gene>
    <name evidence="3" type="ORF">CBR_g78</name>
</gene>
<organism evidence="3 4">
    <name type="scientific">Chara braunii</name>
    <name type="common">Braun's stonewort</name>
    <dbReference type="NCBI Taxonomy" id="69332"/>
    <lineage>
        <taxon>Eukaryota</taxon>
        <taxon>Viridiplantae</taxon>
        <taxon>Streptophyta</taxon>
        <taxon>Charophyceae</taxon>
        <taxon>Charales</taxon>
        <taxon>Characeae</taxon>
        <taxon>Chara</taxon>
    </lineage>
</organism>
<proteinExistence type="predicted"/>
<dbReference type="SUPFAM" id="SSF56219">
    <property type="entry name" value="DNase I-like"/>
    <property type="match status" value="1"/>
</dbReference>
<dbReference type="InterPro" id="IPR005135">
    <property type="entry name" value="Endo/exonuclease/phosphatase"/>
</dbReference>